<dbReference type="InterPro" id="IPR007016">
    <property type="entry name" value="O-antigen_ligase-rel_domated"/>
</dbReference>
<evidence type="ECO:0000259" key="9">
    <source>
        <dbReference type="Pfam" id="PF15864"/>
    </source>
</evidence>
<evidence type="ECO:0000256" key="5">
    <source>
        <dbReference type="SAM" id="MobiDB-lite"/>
    </source>
</evidence>
<dbReference type="InterPro" id="IPR021797">
    <property type="entry name" value="Wzy_C_2"/>
</dbReference>
<evidence type="ECO:0000259" key="7">
    <source>
        <dbReference type="Pfam" id="PF04932"/>
    </source>
</evidence>
<dbReference type="InterPro" id="IPR051533">
    <property type="entry name" value="WaaL-like"/>
</dbReference>
<feature type="transmembrane region" description="Helical" evidence="6">
    <location>
        <begin position="338"/>
        <end position="361"/>
    </location>
</feature>
<feature type="domain" description="Protein glycosylation ligase" evidence="9">
    <location>
        <begin position="168"/>
        <end position="193"/>
    </location>
</feature>
<evidence type="ECO:0000256" key="6">
    <source>
        <dbReference type="SAM" id="Phobius"/>
    </source>
</evidence>
<keyword evidence="2 6" id="KW-0812">Transmembrane</keyword>
<protein>
    <submittedName>
        <fullName evidence="10">Ligase</fullName>
    </submittedName>
</protein>
<accession>A0ABQ6E110</accession>
<feature type="transmembrane region" description="Helical" evidence="6">
    <location>
        <begin position="201"/>
        <end position="217"/>
    </location>
</feature>
<gene>
    <name evidence="10" type="ORF">GCM10007916_19570</name>
</gene>
<dbReference type="RefSeq" id="WP_284204004.1">
    <property type="nucleotide sequence ID" value="NZ_BSPQ01000005.1"/>
</dbReference>
<sequence>MELKIRMDIQQKLNRAFLITFALLMGLGAHYFQHNQGGSGLELAQNNVVWIFFSILIGLGLWKITEAKKIFYSRLTIVFLIACILFFIPVFYPNNVLAEQSYTRLMGLFAGFLLFVSLQQMRFSATFVQRLLLLIVLAGFLQACYSLMQDYLLPANNIFGYNVGYGRPYGIFQQPNVLASFMATTLILAGYLLQKIACKRTQVFLLLTVLLNMWVLTVTVSRTGYLGLIIALVLLTPWAWAQNKKRFMVFILTLLVAIGVASLKDGALEARNNNFEQSNIARVTMVVHTWSMIKSHPLLGYGYGSFEKNYLLTYSKKVEKEESPATNQYLTHPHNDTLFWLVEGGIVPLLAIFFLIISFLTMLKALKLNHALALLALIAPIALHIQTEYPLYHSALHWLVLIVLVYYINSESEPLQAQTFRLTFALRIFALLIPFITTIFMVSNLYTISKITTYERTKNPDIKLLMDIVNPLVFQDRFDFHLSHFRLAIAVQTNNQQELEEVINWTEKALEKTPKSFFYVILYLAYKHNNQIEKAQQLLDYARYLYPKDKQLANIDKQPASQAAQTISKAQSTAQPSD</sequence>
<feature type="transmembrane region" description="Helical" evidence="6">
    <location>
        <begin position="223"/>
        <end position="240"/>
    </location>
</feature>
<dbReference type="Pfam" id="PF04932">
    <property type="entry name" value="Wzy_C"/>
    <property type="match status" value="1"/>
</dbReference>
<feature type="transmembrane region" description="Helical" evidence="6">
    <location>
        <begin position="44"/>
        <end position="64"/>
    </location>
</feature>
<keyword evidence="11" id="KW-1185">Reference proteome</keyword>
<feature type="transmembrane region" description="Helical" evidence="6">
    <location>
        <begin position="12"/>
        <end position="32"/>
    </location>
</feature>
<evidence type="ECO:0000259" key="8">
    <source>
        <dbReference type="Pfam" id="PF11846"/>
    </source>
</evidence>
<evidence type="ECO:0000256" key="3">
    <source>
        <dbReference type="ARBA" id="ARBA00022989"/>
    </source>
</evidence>
<keyword evidence="4 6" id="KW-0472">Membrane</keyword>
<feature type="transmembrane region" description="Helical" evidence="6">
    <location>
        <begin position="247"/>
        <end position="263"/>
    </location>
</feature>
<dbReference type="Pfam" id="PF15864">
    <property type="entry name" value="PglL_A"/>
    <property type="match status" value="1"/>
</dbReference>
<evidence type="ECO:0000256" key="1">
    <source>
        <dbReference type="ARBA" id="ARBA00004141"/>
    </source>
</evidence>
<dbReference type="Pfam" id="PF11846">
    <property type="entry name" value="Wzy_C_2"/>
    <property type="match status" value="1"/>
</dbReference>
<feature type="transmembrane region" description="Helical" evidence="6">
    <location>
        <begin position="102"/>
        <end position="119"/>
    </location>
</feature>
<keyword evidence="10" id="KW-0436">Ligase</keyword>
<dbReference type="InterPro" id="IPR031726">
    <property type="entry name" value="PglL_A"/>
</dbReference>
<proteinExistence type="predicted"/>
<dbReference type="PANTHER" id="PTHR37422:SF21">
    <property type="entry name" value="EXOQ-LIKE PROTEIN"/>
    <property type="match status" value="1"/>
</dbReference>
<organism evidence="10 11">
    <name type="scientific">Psychromonas marina</name>
    <dbReference type="NCBI Taxonomy" id="88364"/>
    <lineage>
        <taxon>Bacteria</taxon>
        <taxon>Pseudomonadati</taxon>
        <taxon>Pseudomonadota</taxon>
        <taxon>Gammaproteobacteria</taxon>
        <taxon>Alteromonadales</taxon>
        <taxon>Psychromonadaceae</taxon>
        <taxon>Psychromonas</taxon>
    </lineage>
</organism>
<feature type="region of interest" description="Disordered" evidence="5">
    <location>
        <begin position="557"/>
        <end position="578"/>
    </location>
</feature>
<evidence type="ECO:0000256" key="2">
    <source>
        <dbReference type="ARBA" id="ARBA00022692"/>
    </source>
</evidence>
<name>A0ABQ6E110_9GAMM</name>
<evidence type="ECO:0000256" key="4">
    <source>
        <dbReference type="ARBA" id="ARBA00023136"/>
    </source>
</evidence>
<dbReference type="EMBL" id="BSPQ01000005">
    <property type="protein sequence ID" value="GLS90890.1"/>
    <property type="molecule type" value="Genomic_DNA"/>
</dbReference>
<comment type="subcellular location">
    <subcellularLocation>
        <location evidence="1">Membrane</location>
        <topology evidence="1">Multi-pass membrane protein</topology>
    </subcellularLocation>
</comment>
<evidence type="ECO:0000313" key="11">
    <source>
        <dbReference type="Proteomes" id="UP001157353"/>
    </source>
</evidence>
<feature type="compositionally biased region" description="Polar residues" evidence="5">
    <location>
        <begin position="559"/>
        <end position="578"/>
    </location>
</feature>
<dbReference type="PANTHER" id="PTHR37422">
    <property type="entry name" value="TEICHURONIC ACID BIOSYNTHESIS PROTEIN TUAE"/>
    <property type="match status" value="1"/>
</dbReference>
<feature type="transmembrane region" description="Helical" evidence="6">
    <location>
        <begin position="368"/>
        <end position="385"/>
    </location>
</feature>
<comment type="caution">
    <text evidence="10">The sequence shown here is derived from an EMBL/GenBank/DDBJ whole genome shotgun (WGS) entry which is preliminary data.</text>
</comment>
<feature type="domain" description="O-antigen ligase-related" evidence="7">
    <location>
        <begin position="208"/>
        <end position="352"/>
    </location>
</feature>
<feature type="transmembrane region" description="Helical" evidence="6">
    <location>
        <begin position="177"/>
        <end position="194"/>
    </location>
</feature>
<reference evidence="11" key="1">
    <citation type="journal article" date="2019" name="Int. J. Syst. Evol. Microbiol.">
        <title>The Global Catalogue of Microorganisms (GCM) 10K type strain sequencing project: providing services to taxonomists for standard genome sequencing and annotation.</title>
        <authorList>
            <consortium name="The Broad Institute Genomics Platform"/>
            <consortium name="The Broad Institute Genome Sequencing Center for Infectious Disease"/>
            <person name="Wu L."/>
            <person name="Ma J."/>
        </authorList>
    </citation>
    <scope>NUCLEOTIDE SEQUENCE [LARGE SCALE GENOMIC DNA]</scope>
    <source>
        <strain evidence="11">NBRC 103166</strain>
    </source>
</reference>
<dbReference type="GO" id="GO:0016874">
    <property type="term" value="F:ligase activity"/>
    <property type="evidence" value="ECO:0007669"/>
    <property type="project" value="UniProtKB-KW"/>
</dbReference>
<feature type="transmembrane region" description="Helical" evidence="6">
    <location>
        <begin position="131"/>
        <end position="148"/>
    </location>
</feature>
<feature type="transmembrane region" description="Helical" evidence="6">
    <location>
        <begin position="71"/>
        <end position="90"/>
    </location>
</feature>
<feature type="domain" description="Virulence factor membrane-bound polymerase C-terminal" evidence="8">
    <location>
        <begin position="373"/>
        <end position="558"/>
    </location>
</feature>
<evidence type="ECO:0000313" key="10">
    <source>
        <dbReference type="EMBL" id="GLS90890.1"/>
    </source>
</evidence>
<keyword evidence="3 6" id="KW-1133">Transmembrane helix</keyword>
<feature type="transmembrane region" description="Helical" evidence="6">
    <location>
        <begin position="428"/>
        <end position="448"/>
    </location>
</feature>
<dbReference type="Proteomes" id="UP001157353">
    <property type="component" value="Unassembled WGS sequence"/>
</dbReference>